<accession>A0A383BN79</accession>
<feature type="non-terminal residue" evidence="2">
    <location>
        <position position="117"/>
    </location>
</feature>
<proteinExistence type="predicted"/>
<feature type="transmembrane region" description="Helical" evidence="1">
    <location>
        <begin position="82"/>
        <end position="107"/>
    </location>
</feature>
<keyword evidence="1" id="KW-0472">Membrane</keyword>
<feature type="transmembrane region" description="Helical" evidence="1">
    <location>
        <begin position="12"/>
        <end position="33"/>
    </location>
</feature>
<organism evidence="2">
    <name type="scientific">marine metagenome</name>
    <dbReference type="NCBI Taxonomy" id="408172"/>
    <lineage>
        <taxon>unclassified sequences</taxon>
        <taxon>metagenomes</taxon>
        <taxon>ecological metagenomes</taxon>
    </lineage>
</organism>
<keyword evidence="1" id="KW-0812">Transmembrane</keyword>
<dbReference type="EMBL" id="UINC01201785">
    <property type="protein sequence ID" value="SVE21280.1"/>
    <property type="molecule type" value="Genomic_DNA"/>
</dbReference>
<feature type="transmembrane region" description="Helical" evidence="1">
    <location>
        <begin position="39"/>
        <end position="61"/>
    </location>
</feature>
<reference evidence="2" key="1">
    <citation type="submission" date="2018-05" db="EMBL/GenBank/DDBJ databases">
        <authorList>
            <person name="Lanie J.A."/>
            <person name="Ng W.-L."/>
            <person name="Kazmierczak K.M."/>
            <person name="Andrzejewski T.M."/>
            <person name="Davidsen T.M."/>
            <person name="Wayne K.J."/>
            <person name="Tettelin H."/>
            <person name="Glass J.I."/>
            <person name="Rusch D."/>
            <person name="Podicherti R."/>
            <person name="Tsui H.-C.T."/>
            <person name="Winkler M.E."/>
        </authorList>
    </citation>
    <scope>NUCLEOTIDE SEQUENCE</scope>
</reference>
<evidence type="ECO:0000256" key="1">
    <source>
        <dbReference type="SAM" id="Phobius"/>
    </source>
</evidence>
<gene>
    <name evidence="2" type="ORF">METZ01_LOCUS474134</name>
</gene>
<keyword evidence="1" id="KW-1133">Transmembrane helix</keyword>
<dbReference type="PROSITE" id="PS51257">
    <property type="entry name" value="PROKAR_LIPOPROTEIN"/>
    <property type="match status" value="1"/>
</dbReference>
<evidence type="ECO:0000313" key="2">
    <source>
        <dbReference type="EMBL" id="SVE21280.1"/>
    </source>
</evidence>
<sequence length="117" mass="12857">MSPQIVKRKRVAWGVVAFAIAASCHWLIYVIPIDHSHDQILGVVSIATLAMIVYFGLSWWLNQGQKSGRKAFVRLVGLEYGGLLLLSSLVIYGPIITLCLSAGYLAVAPLFLDERNS</sequence>
<dbReference type="AlphaFoldDB" id="A0A383BN79"/>
<protein>
    <submittedName>
        <fullName evidence="2">Uncharacterized protein</fullName>
    </submittedName>
</protein>
<name>A0A383BN79_9ZZZZ</name>